<accession>A0AC58L638</accession>
<keyword evidence="1" id="KW-1185">Reference proteome</keyword>
<proteinExistence type="predicted"/>
<protein>
    <submittedName>
        <fullName evidence="2">Sickle tail protein homolog isoform X1</fullName>
    </submittedName>
</protein>
<evidence type="ECO:0000313" key="1">
    <source>
        <dbReference type="Proteomes" id="UP001732720"/>
    </source>
</evidence>
<dbReference type="RefSeq" id="XP_073912603.1">
    <property type="nucleotide sequence ID" value="XM_074056502.1"/>
</dbReference>
<sequence length="2027" mass="222370">MSKPRSARPFFANAASKLPSSRKDDLSSKQKKISLGEKILRAGSEGNLVKGQVQAAAAPAQRKASAHKEQGKSNLHVTTPEDVECLKTKERLANGNTRISVSKSSRNIPRRHTLGGPRSSKEILGMQTSEMDRKREAFLEHLKQKYPHHATAIMGHQERLRDQALQCMLISLQAELDIQRYLMKIESSQRTRSPKLSHSPQPPNLGDPVEHLSETSADSLEAMSEGEAPSPFSRGSRTRASLPVVRSTNQTKERSLGVLYLQYGDETKQLRMPNEITSADTIRALFVSAFPQQLTMKMLESPSVAIYIKDESRNVYYELNDVRNIQDRSLLKVYNKDPSHAFNHTPKTVNGDMRMQREVAYARGEGPGASRPGSTAHPPHAIPNSPPSTPVPHSMPPSPSRIPYGGTRPMVIPGNATIPRDRLSSLPVSRSISPSPSAILERRDVKPDEDMSSKNMAMYRNEGFYADPYLYHEGRMSIASSHSGHPLDVPDHIIAYHRTAIRSASAYCNPSLQAEMHMEQSLYRQKSRKYPDSHLPTLGSKTPPASPHRVGDLRMIDMHAHHNVHGPPHTMQPDRASPSRQSFKKEPGTLVYIEKPRNAPGLSSIVDLGPPLVEKQVFAYSTATIPKDRETRERMQAMEKQIASLTGLVQSALFKGSMTSGSKEVSSEKMTKATASRNHTDSGGTAHVSGGKNLGILESMGPPSQPMPTDTSAILLDMRQSVAELRLQLQQMRQLQLQNQELLREMMKKAELEISSKVMETMKRLEDPVQRQRTLVEQERQKYLHEEERIVKKLRELEDFVEDLKKDSSSASRVVTLKDVEDGAFLLRQVGEAVATLKGEFPTLQNKMRAVLRIEVEAVRFLKEEPYKLDSLLKRVRGMTDVLTMLRRHVTDGLLKGTDAAQTAQYVAMEKATAAEVLRNQEEAAHGPGQLPHCPGVPGDVKSEVVALSGMTVHHAQSSPVVIQPSQHSSALLNPTQNLPGGTGPHTASPPAATQEVTSVLQSAPGPQSPQTPMNGSTVQSLFTEDIHSSSARNRAVSTEKVERKWEDKRQNVDHCNGKEFEKLLAEAQANIMKSIPNLEMPPASGPLPKGDAPVDKLEPSEDSPNSDQDLDKLGGKSPPPPPPPPRRTYLPGSGLTTTRSGDVVYTSRKESTSTKASNEDAGPSPQTKATKCLTEEPASTWAPSPPPVTAFFSKDEEEEEEEGDKIMAELQAFQKCSFMDVNSNSHAEQFRADSHAKDTRPGATVPSKDKKGIFGSWRTKQCQNLEFFHEDVRTSDVQYENGTQVESQKVTTGPLRPSDPPKWERGIENRISDSSRASEFKTDILTKESSIANKSLFRDSKNYPPKNAPKVSFSVSGLNSLEDDVNKGLKVSGLRYPVPDPENQKLNYGKTKEIGQEGQENSDNCHVPSPPRSTDLSICDIKSQDQDVLLTDFGQVVLRAKGARHTTVNPNEDGEPSPSSPTDENTATDNIAFMITKTAVQVLSSGEVHDIVSQKGQEVQTVNIDAKKETTSQQEGTENEEPVVCLDKKPVIIIFDEPMDIRSAYKRLSTIFEECDEDLERMMTEEKIEEEEEEENGDAAVQNSSPHVFHTQVSLLNMGQAETKLQPHSPSAEAKTPGEQEMNKTEQSKFSLTDSPHLDSKGDMTDDQFESPKKKFKFKFPKKQLAALTQAIRTGTKTGKKTLQVVVYEEEEEDGTLKQHKEAKRFEITRSQPEDTPKNMADKQELPSSESTSPISRTDEIRKNTYRTLDSLEQTIKQLENTISEMSPQTLVDTSCSSNREPVTSSIHIAHEASPRSLLVLDEVPPALEPPTSVSSASRKGSSATPQTSRMPVPMSSKNRPGSLDKPSKQSKLQDPRQYRQANGSAKKAGGDCKPTSPSLPASKIPAFSPSSGKSSSLPSSSGDSSNLPNPPATKPSVTSNPLSPQTGRSAHSASLIPSVSNGSLKFQSPTHTGKGHHLSFSLQTQNGRAAPPSSSSSSPPSPASPTSLNQGAKGLRTTYTPSLTSYKAQNGSSSKATPSTAKETS</sequence>
<organism evidence="1 2">
    <name type="scientific">Castor canadensis</name>
    <name type="common">American beaver</name>
    <dbReference type="NCBI Taxonomy" id="51338"/>
    <lineage>
        <taxon>Eukaryota</taxon>
        <taxon>Metazoa</taxon>
        <taxon>Chordata</taxon>
        <taxon>Craniata</taxon>
        <taxon>Vertebrata</taxon>
        <taxon>Euteleostomi</taxon>
        <taxon>Mammalia</taxon>
        <taxon>Eutheria</taxon>
        <taxon>Euarchontoglires</taxon>
        <taxon>Glires</taxon>
        <taxon>Rodentia</taxon>
        <taxon>Castorimorpha</taxon>
        <taxon>Castoridae</taxon>
        <taxon>Castor</taxon>
    </lineage>
</organism>
<reference evidence="2" key="1">
    <citation type="submission" date="2025-08" db="UniProtKB">
        <authorList>
            <consortium name="RefSeq"/>
        </authorList>
    </citation>
    <scope>IDENTIFICATION</scope>
</reference>
<gene>
    <name evidence="2" type="primary">Kiaa1217</name>
</gene>
<name>A0AC58L638_CASCN</name>
<evidence type="ECO:0000313" key="2">
    <source>
        <dbReference type="RefSeq" id="XP_073912603.1"/>
    </source>
</evidence>
<dbReference type="Proteomes" id="UP001732720">
    <property type="component" value="Chromosome 15"/>
</dbReference>